<dbReference type="PROSITE" id="PS50109">
    <property type="entry name" value="HIS_KIN"/>
    <property type="match status" value="1"/>
</dbReference>
<dbReference type="InterPro" id="IPR029016">
    <property type="entry name" value="GAF-like_dom_sf"/>
</dbReference>
<protein>
    <recommendedName>
        <fullName evidence="2">histidine kinase</fullName>
        <ecNumber evidence="2">2.7.13.3</ecNumber>
    </recommendedName>
</protein>
<reference evidence="7 8" key="1">
    <citation type="submission" date="2016-10" db="EMBL/GenBank/DDBJ databases">
        <authorList>
            <person name="de Groot N.N."/>
        </authorList>
    </citation>
    <scope>NUCLEOTIDE SEQUENCE [LARGE SCALE GENOMIC DNA]</scope>
    <source>
        <strain evidence="7 8">DSM 9990</strain>
    </source>
</reference>
<dbReference type="PRINTS" id="PR00344">
    <property type="entry name" value="BCTRLSENSOR"/>
</dbReference>
<keyword evidence="5 7" id="KW-0418">Kinase</keyword>
<dbReference type="AlphaFoldDB" id="A0A1I4SI99"/>
<evidence type="ECO:0000256" key="1">
    <source>
        <dbReference type="ARBA" id="ARBA00000085"/>
    </source>
</evidence>
<gene>
    <name evidence="7" type="ORF">SAMN05660836_00977</name>
</gene>
<dbReference type="SMART" id="SM00387">
    <property type="entry name" value="HATPase_c"/>
    <property type="match status" value="1"/>
</dbReference>
<evidence type="ECO:0000256" key="4">
    <source>
        <dbReference type="ARBA" id="ARBA00022679"/>
    </source>
</evidence>
<dbReference type="Gene3D" id="3.30.565.10">
    <property type="entry name" value="Histidine kinase-like ATPase, C-terminal domain"/>
    <property type="match status" value="1"/>
</dbReference>
<dbReference type="GO" id="GO:0000155">
    <property type="term" value="F:phosphorelay sensor kinase activity"/>
    <property type="evidence" value="ECO:0007669"/>
    <property type="project" value="InterPro"/>
</dbReference>
<dbReference type="InterPro" id="IPR003661">
    <property type="entry name" value="HisK_dim/P_dom"/>
</dbReference>
<comment type="catalytic activity">
    <reaction evidence="1">
        <text>ATP + protein L-histidine = ADP + protein N-phospho-L-histidine.</text>
        <dbReference type="EC" id="2.7.13.3"/>
    </reaction>
</comment>
<dbReference type="EC" id="2.7.13.3" evidence="2"/>
<evidence type="ECO:0000259" key="6">
    <source>
        <dbReference type="PROSITE" id="PS50109"/>
    </source>
</evidence>
<dbReference type="SMART" id="SM00065">
    <property type="entry name" value="GAF"/>
    <property type="match status" value="1"/>
</dbReference>
<dbReference type="CDD" id="cd00082">
    <property type="entry name" value="HisKA"/>
    <property type="match status" value="1"/>
</dbReference>
<dbReference type="InterPro" id="IPR005467">
    <property type="entry name" value="His_kinase_dom"/>
</dbReference>
<dbReference type="OrthoDB" id="5524356at2"/>
<evidence type="ECO:0000256" key="5">
    <source>
        <dbReference type="ARBA" id="ARBA00022777"/>
    </source>
</evidence>
<dbReference type="InterPro" id="IPR036890">
    <property type="entry name" value="HATPase_C_sf"/>
</dbReference>
<dbReference type="Gene3D" id="3.30.450.40">
    <property type="match status" value="1"/>
</dbReference>
<keyword evidence="4" id="KW-0808">Transferase</keyword>
<dbReference type="GO" id="GO:0000156">
    <property type="term" value="F:phosphorelay response regulator activity"/>
    <property type="evidence" value="ECO:0007669"/>
    <property type="project" value="TreeGrafter"/>
</dbReference>
<dbReference type="SUPFAM" id="SSF55781">
    <property type="entry name" value="GAF domain-like"/>
    <property type="match status" value="1"/>
</dbReference>
<dbReference type="GO" id="GO:0030295">
    <property type="term" value="F:protein kinase activator activity"/>
    <property type="evidence" value="ECO:0007669"/>
    <property type="project" value="TreeGrafter"/>
</dbReference>
<dbReference type="InterPro" id="IPR050351">
    <property type="entry name" value="BphY/WalK/GraS-like"/>
</dbReference>
<dbReference type="InterPro" id="IPR004358">
    <property type="entry name" value="Sig_transdc_His_kin-like_C"/>
</dbReference>
<feature type="domain" description="Histidine kinase" evidence="6">
    <location>
        <begin position="206"/>
        <end position="421"/>
    </location>
</feature>
<keyword evidence="3" id="KW-0597">Phosphoprotein</keyword>
<dbReference type="GO" id="GO:0007234">
    <property type="term" value="P:osmosensory signaling via phosphorelay pathway"/>
    <property type="evidence" value="ECO:0007669"/>
    <property type="project" value="TreeGrafter"/>
</dbReference>
<dbReference type="PANTHER" id="PTHR42878">
    <property type="entry name" value="TWO-COMPONENT HISTIDINE KINASE"/>
    <property type="match status" value="1"/>
</dbReference>
<dbReference type="InterPro" id="IPR036097">
    <property type="entry name" value="HisK_dim/P_sf"/>
</dbReference>
<evidence type="ECO:0000256" key="3">
    <source>
        <dbReference type="ARBA" id="ARBA00022553"/>
    </source>
</evidence>
<dbReference type="SUPFAM" id="SSF47384">
    <property type="entry name" value="Homodimeric domain of signal transducing histidine kinase"/>
    <property type="match status" value="1"/>
</dbReference>
<dbReference type="STRING" id="39841.SAMN05660836_00977"/>
<dbReference type="FunFam" id="3.30.565.10:FF:000006">
    <property type="entry name" value="Sensor histidine kinase WalK"/>
    <property type="match status" value="1"/>
</dbReference>
<dbReference type="PANTHER" id="PTHR42878:SF15">
    <property type="entry name" value="BACTERIOPHYTOCHROME"/>
    <property type="match status" value="1"/>
</dbReference>
<keyword evidence="8" id="KW-1185">Reference proteome</keyword>
<dbReference type="RefSeq" id="WP_093393906.1">
    <property type="nucleotide sequence ID" value="NZ_FOUU01000002.1"/>
</dbReference>
<dbReference type="InterPro" id="IPR003018">
    <property type="entry name" value="GAF"/>
</dbReference>
<dbReference type="Pfam" id="PF02518">
    <property type="entry name" value="HATPase_c"/>
    <property type="match status" value="1"/>
</dbReference>
<evidence type="ECO:0000313" key="7">
    <source>
        <dbReference type="EMBL" id="SFM64134.1"/>
    </source>
</evidence>
<dbReference type="SUPFAM" id="SSF55874">
    <property type="entry name" value="ATPase domain of HSP90 chaperone/DNA topoisomerase II/histidine kinase"/>
    <property type="match status" value="1"/>
</dbReference>
<dbReference type="InterPro" id="IPR003594">
    <property type="entry name" value="HATPase_dom"/>
</dbReference>
<dbReference type="Proteomes" id="UP000199611">
    <property type="component" value="Unassembled WGS sequence"/>
</dbReference>
<evidence type="ECO:0000256" key="2">
    <source>
        <dbReference type="ARBA" id="ARBA00012438"/>
    </source>
</evidence>
<dbReference type="EMBL" id="FOUU01000002">
    <property type="protein sequence ID" value="SFM64134.1"/>
    <property type="molecule type" value="Genomic_DNA"/>
</dbReference>
<dbReference type="Pfam" id="PF13185">
    <property type="entry name" value="GAF_2"/>
    <property type="match status" value="1"/>
</dbReference>
<dbReference type="Gene3D" id="1.10.287.130">
    <property type="match status" value="1"/>
</dbReference>
<accession>A0A1I4SI99</accession>
<proteinExistence type="predicted"/>
<dbReference type="CDD" id="cd00075">
    <property type="entry name" value="HATPase"/>
    <property type="match status" value="1"/>
</dbReference>
<sequence length="428" mass="47698">MAKGDNRSEKYITIPFSHSRLAKRNRQLAALMEMSAWLVKTEDVCELMEGCLDIVMSRFGMDTGRLYAVSDDRTCLELKAHRGMDVAGLEQIRFGEGFTGRAALTKSFLAQRVEDLGDSERARILRSRGIRIVICVPLLVAGRLEGVMNLGARRSIRLNQNRVDLLMAMGQQIAVALSHCRLMGHLSRKVEELHQRKEVIKFFASSISHDLKGPIIAAYGFARRLLARCQDSFDDKTRFYCSQIMKSCQAAMELLEQINSLVHTREMPMRLEEVALEAVVQEVCEELSEICEKLGVSVKIACRLPVIVADRIMITRVLRNLIHNAIKHGGADLIEVGCDETPTHYVLWVKDNGQGIPEEAHKDLFKPFHAIYSPGSNRTPSGSGLGLSIVREVAERHRGSVWVHSKPGAGSVFHVSIAKQGHLSCCVG</sequence>
<evidence type="ECO:0000313" key="8">
    <source>
        <dbReference type="Proteomes" id="UP000199611"/>
    </source>
</evidence>
<organism evidence="7 8">
    <name type="scientific">Thermodesulforhabdus norvegica</name>
    <dbReference type="NCBI Taxonomy" id="39841"/>
    <lineage>
        <taxon>Bacteria</taxon>
        <taxon>Pseudomonadati</taxon>
        <taxon>Thermodesulfobacteriota</taxon>
        <taxon>Syntrophobacteria</taxon>
        <taxon>Syntrophobacterales</taxon>
        <taxon>Thermodesulforhabdaceae</taxon>
        <taxon>Thermodesulforhabdus</taxon>
    </lineage>
</organism>
<name>A0A1I4SI99_9BACT</name>